<evidence type="ECO:0000313" key="2">
    <source>
        <dbReference type="EMBL" id="MDX8305865.1"/>
    </source>
</evidence>
<dbReference type="RefSeq" id="WP_320203902.1">
    <property type="nucleotide sequence ID" value="NZ_CP192787.1"/>
</dbReference>
<proteinExistence type="predicted"/>
<keyword evidence="1" id="KW-0732">Signal</keyword>
<name>A0AAW9FK48_9HYPH</name>
<comment type="caution">
    <text evidence="2">The sequence shown here is derived from an EMBL/GenBank/DDBJ whole genome shotgun (WGS) entry which is preliminary data.</text>
</comment>
<feature type="signal peptide" evidence="1">
    <location>
        <begin position="1"/>
        <end position="28"/>
    </location>
</feature>
<gene>
    <name evidence="2" type="ORF">RMR22_26970</name>
</gene>
<organism evidence="2">
    <name type="scientific">Agrobacterium rosae</name>
    <dbReference type="NCBI Taxonomy" id="1972867"/>
    <lineage>
        <taxon>Bacteria</taxon>
        <taxon>Pseudomonadati</taxon>
        <taxon>Pseudomonadota</taxon>
        <taxon>Alphaproteobacteria</taxon>
        <taxon>Hyphomicrobiales</taxon>
        <taxon>Rhizobiaceae</taxon>
        <taxon>Rhizobium/Agrobacterium group</taxon>
        <taxon>Agrobacterium</taxon>
    </lineage>
</organism>
<evidence type="ECO:0000256" key="1">
    <source>
        <dbReference type="SAM" id="SignalP"/>
    </source>
</evidence>
<dbReference type="AlphaFoldDB" id="A0AAW9FK48"/>
<protein>
    <submittedName>
        <fullName evidence="2">Uncharacterized protein</fullName>
    </submittedName>
</protein>
<reference evidence="2" key="1">
    <citation type="journal article" date="2023" name="Phytobiomes J">
        <title>Deciphering the key players within the bacterial microbiota associated with aerial crown gall tumors on rhododendron: Insights into the gallobiome.</title>
        <authorList>
            <person name="Kuzmanovic N."/>
            <person name="Nesme J."/>
            <person name="Wolf J."/>
            <person name="Neumann-Schaal M."/>
            <person name="Petersen J."/>
            <person name="Fernandez-Gnecco G."/>
            <person name="Sproeer C."/>
            <person name="Bunk B."/>
            <person name="Overmann J."/>
            <person name="Sorensen S.J."/>
            <person name="Idczak E."/>
            <person name="Smalla K."/>
        </authorList>
    </citation>
    <scope>NUCLEOTIDE SEQUENCE</scope>
    <source>
        <strain evidence="2">Rho-11.1</strain>
    </source>
</reference>
<sequence>MMRYGLMRNAAFSAAVLFSTAFTGSAFADPLTLTKLRAPESQDPSNGIGLIMRDVWASEIKAVGERAYSFSYGLFKAGDAQYLVSSFRSAESCRPDECTWIVQRLTPSYKVAASGKPFTACGALNDLDVTDGRLTICGKGADLP</sequence>
<dbReference type="EMBL" id="JAVRAF010000034">
    <property type="protein sequence ID" value="MDX8305865.1"/>
    <property type="molecule type" value="Genomic_DNA"/>
</dbReference>
<accession>A0AAW9FK48</accession>
<feature type="chain" id="PRO_5043578145" evidence="1">
    <location>
        <begin position="29"/>
        <end position="144"/>
    </location>
</feature>